<organism evidence="1 2">
    <name type="scientific">Trichogramma brassicae</name>
    <dbReference type="NCBI Taxonomy" id="86971"/>
    <lineage>
        <taxon>Eukaryota</taxon>
        <taxon>Metazoa</taxon>
        <taxon>Ecdysozoa</taxon>
        <taxon>Arthropoda</taxon>
        <taxon>Hexapoda</taxon>
        <taxon>Insecta</taxon>
        <taxon>Pterygota</taxon>
        <taxon>Neoptera</taxon>
        <taxon>Endopterygota</taxon>
        <taxon>Hymenoptera</taxon>
        <taxon>Apocrita</taxon>
        <taxon>Proctotrupomorpha</taxon>
        <taxon>Chalcidoidea</taxon>
        <taxon>Trichogrammatidae</taxon>
        <taxon>Trichogramma</taxon>
    </lineage>
</organism>
<gene>
    <name evidence="1" type="ORF">TBRA_LOCUS1011</name>
</gene>
<name>A0A6H5HVB7_9HYME</name>
<sequence>MGESPGIGHFQSGNVIIPGYIRFLSLFLSLRQIEKGTNKGGGGGGGGRGRGRDCCKLRRIAILNINYKNRVCINITIAESQQQRDLKISTACVRAASSLTHAESASCWSLSHCRVIRSARWLLLLLLAYITHTACDRHADNNNSHKRVALLLLLLLVEQHRKIARRSLYVYNNTRTILKYSRTNSSYAAYVCTRVQEVGNVEQSDDRALRNIMDSRSRRRRRLAEAATAAAAATAATAAALAAAEKKKPAGGEKREEAILIPAWIRAGESNEISVAHLVRETTTMCVLRKTEHSTRYAAKEARCVVYRLAKRDNTMQTTENDNERQRETLSGFVRRTSSRFAVWLRSESHELHGQAIRKSRAVVVRSSRRWRRRRRERERASRREAAATAAAAAAHESRADSRVGAAIGVTEADSPMLLDARARRRWQPHAHTYVPADTLCKDPISPLLLLLLHSSLQMHPYMRAAATQLRVFGYVHAIVVSCLPRQRTSLLDCVSSRAGRRGRCCRSFHGGHRTLSSSSTRNHAIADCLWNTEIRQLNFLIVS</sequence>
<evidence type="ECO:0000313" key="2">
    <source>
        <dbReference type="Proteomes" id="UP000479190"/>
    </source>
</evidence>
<protein>
    <submittedName>
        <fullName evidence="1">Uncharacterized protein</fullName>
    </submittedName>
</protein>
<dbReference type="EMBL" id="CADCXV010000213">
    <property type="protein sequence ID" value="CAB0028897.1"/>
    <property type="molecule type" value="Genomic_DNA"/>
</dbReference>
<proteinExistence type="predicted"/>
<accession>A0A6H5HVB7</accession>
<dbReference type="Proteomes" id="UP000479190">
    <property type="component" value="Unassembled WGS sequence"/>
</dbReference>
<reference evidence="1 2" key="1">
    <citation type="submission" date="2020-02" db="EMBL/GenBank/DDBJ databases">
        <authorList>
            <person name="Ferguson B K."/>
        </authorList>
    </citation>
    <scope>NUCLEOTIDE SEQUENCE [LARGE SCALE GENOMIC DNA]</scope>
</reference>
<dbReference type="AlphaFoldDB" id="A0A6H5HVB7"/>
<evidence type="ECO:0000313" key="1">
    <source>
        <dbReference type="EMBL" id="CAB0028897.1"/>
    </source>
</evidence>
<keyword evidence="2" id="KW-1185">Reference proteome</keyword>